<evidence type="ECO:0000256" key="4">
    <source>
        <dbReference type="ARBA" id="ARBA00022496"/>
    </source>
</evidence>
<evidence type="ECO:0000313" key="19">
    <source>
        <dbReference type="EMBL" id="OCT80699.1"/>
    </source>
</evidence>
<evidence type="ECO:0000256" key="2">
    <source>
        <dbReference type="ARBA" id="ARBA00022448"/>
    </source>
</evidence>
<feature type="domain" description="Transferrin-like" evidence="18">
    <location>
        <begin position="1"/>
        <end position="316"/>
    </location>
</feature>
<dbReference type="GO" id="GO:0098552">
    <property type="term" value="C:side of membrane"/>
    <property type="evidence" value="ECO:0007669"/>
    <property type="project" value="UniProtKB-KW"/>
</dbReference>
<keyword evidence="7" id="KW-0732">Signal</keyword>
<keyword evidence="11" id="KW-0406">Ion transport</keyword>
<dbReference type="GO" id="GO:0005886">
    <property type="term" value="C:plasma membrane"/>
    <property type="evidence" value="ECO:0007669"/>
    <property type="project" value="UniProtKB-SubCell"/>
</dbReference>
<evidence type="ECO:0000256" key="10">
    <source>
        <dbReference type="ARBA" id="ARBA00023004"/>
    </source>
</evidence>
<evidence type="ECO:0000256" key="11">
    <source>
        <dbReference type="ARBA" id="ARBA00023065"/>
    </source>
</evidence>
<dbReference type="GO" id="GO:0046872">
    <property type="term" value="F:metal ion binding"/>
    <property type="evidence" value="ECO:0007669"/>
    <property type="project" value="UniProtKB-KW"/>
</dbReference>
<evidence type="ECO:0000256" key="9">
    <source>
        <dbReference type="ARBA" id="ARBA00022833"/>
    </source>
</evidence>
<sequence length="941" mass="104139">MKNAFGQAKITPTLSCVTGNSEIDCARMIMNNEADAVTLKGEFIYEAGTKYYLKPVAGEVYDQGMGTSYYAVAVVRKNSTYNINNLKGAKSCHTGFQKNAGWNVPIGYLIDTGRIAAVACDIQKAVNSFFSKSCVPGAIQKDLCQLCIGDTNGNNVCQLNGSLERYSGYSGAFRCLVEGQGDVAFIKHSTVAENSDGRNTDPWAQAVISSDYELLCRDGSRAEVSEWRQCNLAKVPAHAVMTQINTDGALIYKMLHDGQQRYNSHSSGFKMFDSSAYNSNNLLFSDMTTELRAIADQTYQTWLGDEYLQAMKGIDCKPDQLPKSLRWCTLSTQEIWKCADMASAFKNKSLDPSLQCVSADSPEACMKMIQQKEVDAVTLNGGDIYKAGKTYGLVPAAGEGYPDTIMSSSYYAVALVHRNPLNAFTIHDLKGKKSCHTGYERTAGWNVPIGTLIKQGFIKPDGCNTAKAVATFFSESCVPGANQKYLPPELCNLCKGDDRGQNKCEKDSRERYFGYSGAFRCLAEKTGDVAFVKHSTVFELTDGKSTEPWAQTLKSSDFQLLCPNGARAEVSQYTDCNWAQVPAHAVMVHPDTNIYIVYGLLANAQEYYGTDSSSQFKMFDSSVYNANDLIFKDSTDKIVPVQEKKTYSQWLGSGYIESWESMQCSSSAAFVLKEIGNGNEIGQIFSSPLTPGPTGSFPGIPVGQSDTDCYQYQSGHHRQPGQSSGSNFKVKNTSKFDPRIEILRLRISKSKDLALILRSIDRRIFRSIERLNPSNRTFRRILIQRSKENPSIKKRPWKSGSKKRHYLVKPLYGNKNRTVQGDGELDTGAGSNKGWFVISNGRFMLINGVRRITSNDTLYAYESEKMIDKFTVKGYDKRCTPKNTRGVGAVCRFATTAHVRNYTEIADFPVSLPRSRKMDACNSAGRICNVSGPRPFVKHDA</sequence>
<comment type="function">
    <text evidence="16">Involved in iron cellular uptake. Seems to be internalized and then recycled back to the cell membrane. Binds a single atom of iron per subunit. Could also bind zinc.</text>
</comment>
<keyword evidence="14" id="KW-0325">Glycoprotein</keyword>
<dbReference type="PROSITE" id="PS00205">
    <property type="entry name" value="TRANSFERRIN_LIKE_1"/>
    <property type="match status" value="1"/>
</dbReference>
<evidence type="ECO:0000256" key="5">
    <source>
        <dbReference type="ARBA" id="ARBA00022622"/>
    </source>
</evidence>
<dbReference type="PANTHER" id="PTHR11485">
    <property type="entry name" value="TRANSFERRIN"/>
    <property type="match status" value="1"/>
</dbReference>
<dbReference type="PROSITE" id="PS51408">
    <property type="entry name" value="TRANSFERRIN_LIKE_4"/>
    <property type="match status" value="2"/>
</dbReference>
<keyword evidence="15" id="KW-0449">Lipoprotein</keyword>
<dbReference type="AlphaFoldDB" id="A0A974CVJ3"/>
<keyword evidence="12" id="KW-0472">Membrane</keyword>
<accession>A0A974CVJ3</accession>
<name>A0A974CVJ3_XENLA</name>
<evidence type="ECO:0000256" key="6">
    <source>
        <dbReference type="ARBA" id="ARBA00022723"/>
    </source>
</evidence>
<evidence type="ECO:0000256" key="16">
    <source>
        <dbReference type="ARBA" id="ARBA00054140"/>
    </source>
</evidence>
<dbReference type="Gene3D" id="3.40.190.10">
    <property type="entry name" value="Periplasmic binding protein-like II"/>
    <property type="match status" value="4"/>
</dbReference>
<dbReference type="PROSITE" id="PS00207">
    <property type="entry name" value="TRANSFERRIN_LIKE_3"/>
    <property type="match status" value="2"/>
</dbReference>
<dbReference type="InterPro" id="IPR018195">
    <property type="entry name" value="Transferrin_Fe_BS"/>
</dbReference>
<keyword evidence="6" id="KW-0479">Metal-binding</keyword>
<evidence type="ECO:0000256" key="1">
    <source>
        <dbReference type="ARBA" id="ARBA00004609"/>
    </source>
</evidence>
<evidence type="ECO:0000313" key="20">
    <source>
        <dbReference type="Proteomes" id="UP000694892"/>
    </source>
</evidence>
<evidence type="ECO:0000256" key="17">
    <source>
        <dbReference type="ARBA" id="ARBA00072985"/>
    </source>
</evidence>
<dbReference type="GO" id="GO:0005615">
    <property type="term" value="C:extracellular space"/>
    <property type="evidence" value="ECO:0007669"/>
    <property type="project" value="TreeGrafter"/>
</dbReference>
<keyword evidence="5" id="KW-0336">GPI-anchor</keyword>
<dbReference type="OMA" id="RCHLVRI"/>
<dbReference type="Proteomes" id="UP000694892">
    <property type="component" value="Chromosome 5L"/>
</dbReference>
<evidence type="ECO:0000256" key="14">
    <source>
        <dbReference type="ARBA" id="ARBA00023180"/>
    </source>
</evidence>
<dbReference type="GO" id="GO:0006826">
    <property type="term" value="P:iron ion transport"/>
    <property type="evidence" value="ECO:0007669"/>
    <property type="project" value="UniProtKB-KW"/>
</dbReference>
<proteinExistence type="predicted"/>
<evidence type="ECO:0000256" key="3">
    <source>
        <dbReference type="ARBA" id="ARBA00022475"/>
    </source>
</evidence>
<comment type="subcellular location">
    <subcellularLocation>
        <location evidence="1">Cell membrane</location>
        <topology evidence="1">Lipid-anchor</topology>
        <topology evidence="1">GPI-anchor</topology>
    </subcellularLocation>
</comment>
<dbReference type="InterPro" id="IPR001156">
    <property type="entry name" value="Transferrin-like_dom"/>
</dbReference>
<dbReference type="GO" id="GO:0055037">
    <property type="term" value="C:recycling endosome"/>
    <property type="evidence" value="ECO:0007669"/>
    <property type="project" value="TreeGrafter"/>
</dbReference>
<evidence type="ECO:0000256" key="8">
    <source>
        <dbReference type="ARBA" id="ARBA00022737"/>
    </source>
</evidence>
<gene>
    <name evidence="19" type="ORF">XELAEV_18027513mg</name>
</gene>
<dbReference type="PANTHER" id="PTHR11485:SF21">
    <property type="entry name" value="MELANOTRANSFERRIN"/>
    <property type="match status" value="1"/>
</dbReference>
<dbReference type="PRINTS" id="PR00422">
    <property type="entry name" value="TRANSFERRIN"/>
</dbReference>
<keyword evidence="3" id="KW-1003">Cell membrane</keyword>
<dbReference type="EMBL" id="CM004474">
    <property type="protein sequence ID" value="OCT80699.1"/>
    <property type="molecule type" value="Genomic_DNA"/>
</dbReference>
<keyword evidence="4" id="KW-0410">Iron transport</keyword>
<dbReference type="Pfam" id="PF00405">
    <property type="entry name" value="Transferrin"/>
    <property type="match status" value="2"/>
</dbReference>
<feature type="domain" description="Transferrin-like" evidence="18">
    <location>
        <begin position="325"/>
        <end position="664"/>
    </location>
</feature>
<evidence type="ECO:0000259" key="18">
    <source>
        <dbReference type="PROSITE" id="PS51408"/>
    </source>
</evidence>
<dbReference type="PROSITE" id="PS00206">
    <property type="entry name" value="TRANSFERRIN_LIKE_2"/>
    <property type="match status" value="2"/>
</dbReference>
<dbReference type="SUPFAM" id="SSF53850">
    <property type="entry name" value="Periplasmic binding protein-like II"/>
    <property type="match status" value="2"/>
</dbReference>
<protein>
    <recommendedName>
        <fullName evidence="17">Melanotransferrin</fullName>
    </recommendedName>
</protein>
<keyword evidence="13" id="KW-1015">Disulfide bond</keyword>
<dbReference type="CDD" id="cd13529">
    <property type="entry name" value="PBP2_transferrin"/>
    <property type="match status" value="2"/>
</dbReference>
<reference evidence="20" key="1">
    <citation type="journal article" date="2016" name="Nature">
        <title>Genome evolution in the allotetraploid frog Xenopus laevis.</title>
        <authorList>
            <person name="Session A.M."/>
            <person name="Uno Y."/>
            <person name="Kwon T."/>
            <person name="Chapman J.A."/>
            <person name="Toyoda A."/>
            <person name="Takahashi S."/>
            <person name="Fukui A."/>
            <person name="Hikosaka A."/>
            <person name="Suzuki A."/>
            <person name="Kondo M."/>
            <person name="van Heeringen S.J."/>
            <person name="Quigley I."/>
            <person name="Heinz S."/>
            <person name="Ogino H."/>
            <person name="Ochi H."/>
            <person name="Hellsten U."/>
            <person name="Lyons J.B."/>
            <person name="Simakov O."/>
            <person name="Putnam N."/>
            <person name="Stites J."/>
            <person name="Kuroki Y."/>
            <person name="Tanaka T."/>
            <person name="Michiue T."/>
            <person name="Watanabe M."/>
            <person name="Bogdanovic O."/>
            <person name="Lister R."/>
            <person name="Georgiou G."/>
            <person name="Paranjpe S.S."/>
            <person name="van Kruijsbergen I."/>
            <person name="Shu S."/>
            <person name="Carlson J."/>
            <person name="Kinoshita T."/>
            <person name="Ohta Y."/>
            <person name="Mawaribuchi S."/>
            <person name="Jenkins J."/>
            <person name="Grimwood J."/>
            <person name="Schmutz J."/>
            <person name="Mitros T."/>
            <person name="Mozaffari S.V."/>
            <person name="Suzuki Y."/>
            <person name="Haramoto Y."/>
            <person name="Yamamoto T.S."/>
            <person name="Takagi C."/>
            <person name="Heald R."/>
            <person name="Miller K."/>
            <person name="Haudenschild C."/>
            <person name="Kitzman J."/>
            <person name="Nakayama T."/>
            <person name="Izutsu Y."/>
            <person name="Robert J."/>
            <person name="Fortriede J."/>
            <person name="Burns K."/>
            <person name="Lotay V."/>
            <person name="Karimi K."/>
            <person name="Yasuoka Y."/>
            <person name="Dichmann D.S."/>
            <person name="Flajnik M.F."/>
            <person name="Houston D.W."/>
            <person name="Shendure J."/>
            <person name="DuPasquier L."/>
            <person name="Vize P.D."/>
            <person name="Zorn A.M."/>
            <person name="Ito M."/>
            <person name="Marcotte E.M."/>
            <person name="Wallingford J.B."/>
            <person name="Ito Y."/>
            <person name="Asashima M."/>
            <person name="Ueno N."/>
            <person name="Matsuda Y."/>
            <person name="Veenstra G.J."/>
            <person name="Fujiyama A."/>
            <person name="Harland R.M."/>
            <person name="Taira M."/>
            <person name="Rokhsar D.S."/>
        </authorList>
    </citation>
    <scope>NUCLEOTIDE SEQUENCE [LARGE SCALE GENOMIC DNA]</scope>
    <source>
        <strain evidence="20">J</strain>
    </source>
</reference>
<keyword evidence="10" id="KW-0408">Iron</keyword>
<evidence type="ECO:0000256" key="12">
    <source>
        <dbReference type="ARBA" id="ARBA00023136"/>
    </source>
</evidence>
<dbReference type="GO" id="GO:0005769">
    <property type="term" value="C:early endosome"/>
    <property type="evidence" value="ECO:0007669"/>
    <property type="project" value="TreeGrafter"/>
</dbReference>
<evidence type="ECO:0000256" key="7">
    <source>
        <dbReference type="ARBA" id="ARBA00022729"/>
    </source>
</evidence>
<organism evidence="19 20">
    <name type="scientific">Xenopus laevis</name>
    <name type="common">African clawed frog</name>
    <dbReference type="NCBI Taxonomy" id="8355"/>
    <lineage>
        <taxon>Eukaryota</taxon>
        <taxon>Metazoa</taxon>
        <taxon>Chordata</taxon>
        <taxon>Craniata</taxon>
        <taxon>Vertebrata</taxon>
        <taxon>Euteleostomi</taxon>
        <taxon>Amphibia</taxon>
        <taxon>Batrachia</taxon>
        <taxon>Anura</taxon>
        <taxon>Pipoidea</taxon>
        <taxon>Pipidae</taxon>
        <taxon>Xenopodinae</taxon>
        <taxon>Xenopus</taxon>
        <taxon>Xenopus</taxon>
    </lineage>
</organism>
<keyword evidence="2" id="KW-0813">Transport</keyword>
<dbReference type="SMART" id="SM00094">
    <property type="entry name" value="TR_FER"/>
    <property type="match status" value="2"/>
</dbReference>
<keyword evidence="8" id="KW-0677">Repeat</keyword>
<evidence type="ECO:0000256" key="15">
    <source>
        <dbReference type="ARBA" id="ARBA00023288"/>
    </source>
</evidence>
<dbReference type="FunFam" id="3.40.190.10:FF:000108">
    <property type="entry name" value="melanotransferrin"/>
    <property type="match status" value="2"/>
</dbReference>
<keyword evidence="9" id="KW-0862">Zinc</keyword>
<evidence type="ECO:0000256" key="13">
    <source>
        <dbReference type="ARBA" id="ARBA00023157"/>
    </source>
</evidence>